<feature type="transmembrane region" description="Helical" evidence="5">
    <location>
        <begin position="45"/>
        <end position="64"/>
    </location>
</feature>
<dbReference type="InterPro" id="IPR003752">
    <property type="entry name" value="DiS_bond_form_DsbB/BdbC"/>
</dbReference>
<dbReference type="GO" id="GO:0006457">
    <property type="term" value="P:protein folding"/>
    <property type="evidence" value="ECO:0007669"/>
    <property type="project" value="InterPro"/>
</dbReference>
<keyword evidence="3 5" id="KW-1133">Transmembrane helix</keyword>
<dbReference type="GO" id="GO:0016020">
    <property type="term" value="C:membrane"/>
    <property type="evidence" value="ECO:0007669"/>
    <property type="project" value="UniProtKB-SubCell"/>
</dbReference>
<feature type="transmembrane region" description="Helical" evidence="5">
    <location>
        <begin position="110"/>
        <end position="130"/>
    </location>
</feature>
<dbReference type="Gene3D" id="1.20.1550.10">
    <property type="entry name" value="DsbB-like"/>
    <property type="match status" value="1"/>
</dbReference>
<feature type="transmembrane region" description="Helical" evidence="5">
    <location>
        <begin position="71"/>
        <end position="90"/>
    </location>
</feature>
<evidence type="ECO:0000256" key="5">
    <source>
        <dbReference type="SAM" id="Phobius"/>
    </source>
</evidence>
<comment type="caution">
    <text evidence="6">The sequence shown here is derived from an EMBL/GenBank/DDBJ whole genome shotgun (WGS) entry which is preliminary data.</text>
</comment>
<dbReference type="Proteomes" id="UP000003113">
    <property type="component" value="Unassembled WGS sequence"/>
</dbReference>
<name>H0F782_9BURK</name>
<dbReference type="OrthoDB" id="3711263at2"/>
<dbReference type="eggNOG" id="COG1495">
    <property type="taxonomic scope" value="Bacteria"/>
</dbReference>
<keyword evidence="4 5" id="KW-0472">Membrane</keyword>
<dbReference type="SUPFAM" id="SSF158442">
    <property type="entry name" value="DsbB-like"/>
    <property type="match status" value="1"/>
</dbReference>
<organism evidence="6 7">
    <name type="scientific">Achromobacter arsenitoxydans SY8</name>
    <dbReference type="NCBI Taxonomy" id="477184"/>
    <lineage>
        <taxon>Bacteria</taxon>
        <taxon>Pseudomonadati</taxon>
        <taxon>Pseudomonadota</taxon>
        <taxon>Betaproteobacteria</taxon>
        <taxon>Burkholderiales</taxon>
        <taxon>Alcaligenaceae</taxon>
        <taxon>Achromobacter</taxon>
    </lineage>
</organism>
<dbReference type="GO" id="GO:0015035">
    <property type="term" value="F:protein-disulfide reductase activity"/>
    <property type="evidence" value="ECO:0007669"/>
    <property type="project" value="InterPro"/>
</dbReference>
<comment type="subcellular location">
    <subcellularLocation>
        <location evidence="1">Membrane</location>
        <topology evidence="1">Multi-pass membrane protein</topology>
    </subcellularLocation>
</comment>
<evidence type="ECO:0000313" key="7">
    <source>
        <dbReference type="Proteomes" id="UP000003113"/>
    </source>
</evidence>
<gene>
    <name evidence="6" type="ORF">KYC_13142</name>
</gene>
<dbReference type="InterPro" id="IPR023380">
    <property type="entry name" value="DsbB-like_sf"/>
</dbReference>
<evidence type="ECO:0000313" key="6">
    <source>
        <dbReference type="EMBL" id="EHK65799.1"/>
    </source>
</evidence>
<dbReference type="Pfam" id="PF02600">
    <property type="entry name" value="DsbB"/>
    <property type="match status" value="1"/>
</dbReference>
<reference evidence="6 7" key="1">
    <citation type="journal article" date="2012" name="J. Bacteriol.">
        <title>Genome sequence of the highly efficient arsenite-oxidizing bacterium Achromobacter arsenitoxydans SY8.</title>
        <authorList>
            <person name="Li X."/>
            <person name="Hu Y."/>
            <person name="Gong J."/>
            <person name="Lin Y."/>
            <person name="Johnstone L."/>
            <person name="Rensing C."/>
            <person name="Wang G."/>
        </authorList>
    </citation>
    <scope>NUCLEOTIDE SEQUENCE [LARGE SCALE GENOMIC DNA]</scope>
    <source>
        <strain evidence="6 7">SY8</strain>
    </source>
</reference>
<evidence type="ECO:0000256" key="4">
    <source>
        <dbReference type="ARBA" id="ARBA00023136"/>
    </source>
</evidence>
<evidence type="ECO:0000256" key="3">
    <source>
        <dbReference type="ARBA" id="ARBA00022989"/>
    </source>
</evidence>
<proteinExistence type="predicted"/>
<feature type="transmembrane region" description="Helical" evidence="5">
    <location>
        <begin position="142"/>
        <end position="160"/>
    </location>
</feature>
<dbReference type="STRING" id="477184.KYC_13142"/>
<dbReference type="EMBL" id="AGUF01000047">
    <property type="protein sequence ID" value="EHK65799.1"/>
    <property type="molecule type" value="Genomic_DNA"/>
</dbReference>
<accession>H0F782</accession>
<dbReference type="PATRIC" id="fig|477184.5.peg.2601"/>
<dbReference type="AlphaFoldDB" id="H0F782"/>
<protein>
    <submittedName>
        <fullName evidence="6">Disulfide bond formation protein B</fullName>
    </submittedName>
</protein>
<evidence type="ECO:0000256" key="1">
    <source>
        <dbReference type="ARBA" id="ARBA00004141"/>
    </source>
</evidence>
<keyword evidence="2 5" id="KW-0812">Transmembrane</keyword>
<keyword evidence="7" id="KW-1185">Reference proteome</keyword>
<evidence type="ECO:0000256" key="2">
    <source>
        <dbReference type="ARBA" id="ARBA00022692"/>
    </source>
</evidence>
<feature type="transmembrane region" description="Helical" evidence="5">
    <location>
        <begin position="12"/>
        <end position="33"/>
    </location>
</feature>
<sequence length="190" mass="20122">MIFSRNPARGSRILNGLALLGITAILCMAFVWQFVYDELPCPLCLLQRAALMLAGVGFLLNMRLGPSPMHYAMSIAASLGGMAASGRQVLLHIAPGDPGYGTPFLGLHFYTWAFIAFSAIIAFCALMLSADRKWGDSMLKKPMSALGVVVMALFFIAVLANAGSTTLQCGFGPCPDDPAGYLWLGSAAAP</sequence>
<dbReference type="RefSeq" id="WP_008162836.1">
    <property type="nucleotide sequence ID" value="NZ_AGUF01000047.1"/>
</dbReference>